<dbReference type="HOGENOM" id="CLU_010194_8_0_1"/>
<dbReference type="GO" id="GO:0016491">
    <property type="term" value="F:oxidoreductase activity"/>
    <property type="evidence" value="ECO:0007669"/>
    <property type="project" value="UniProtKB-KW"/>
</dbReference>
<reference evidence="3 4" key="1">
    <citation type="submission" date="2015-01" db="EMBL/GenBank/DDBJ databases">
        <title>The Genome Sequence of Ochroconis gallopava CBS43764.</title>
        <authorList>
            <consortium name="The Broad Institute Genomics Platform"/>
            <person name="Cuomo C."/>
            <person name="de Hoog S."/>
            <person name="Gorbushina A."/>
            <person name="Stielow B."/>
            <person name="Teixiera M."/>
            <person name="Abouelleil A."/>
            <person name="Chapman S.B."/>
            <person name="Priest M."/>
            <person name="Young S.K."/>
            <person name="Wortman J."/>
            <person name="Nusbaum C."/>
            <person name="Birren B."/>
        </authorList>
    </citation>
    <scope>NUCLEOTIDE SEQUENCE [LARGE SCALE GENOMIC DNA]</scope>
    <source>
        <strain evidence="3 4">CBS 43764</strain>
    </source>
</reference>
<evidence type="ECO:0000256" key="2">
    <source>
        <dbReference type="ARBA" id="ARBA00023002"/>
    </source>
</evidence>
<dbReference type="InterPro" id="IPR002347">
    <property type="entry name" value="SDR_fam"/>
</dbReference>
<keyword evidence="2" id="KW-0560">Oxidoreductase</keyword>
<dbReference type="PANTHER" id="PTHR43669">
    <property type="entry name" value="5-KETO-D-GLUCONATE 5-REDUCTASE"/>
    <property type="match status" value="1"/>
</dbReference>
<evidence type="ECO:0000313" key="4">
    <source>
        <dbReference type="Proteomes" id="UP000053259"/>
    </source>
</evidence>
<accession>A0A0D2AZU0</accession>
<organism evidence="3 4">
    <name type="scientific">Verruconis gallopava</name>
    <dbReference type="NCBI Taxonomy" id="253628"/>
    <lineage>
        <taxon>Eukaryota</taxon>
        <taxon>Fungi</taxon>
        <taxon>Dikarya</taxon>
        <taxon>Ascomycota</taxon>
        <taxon>Pezizomycotina</taxon>
        <taxon>Dothideomycetes</taxon>
        <taxon>Pleosporomycetidae</taxon>
        <taxon>Venturiales</taxon>
        <taxon>Sympoventuriaceae</taxon>
        <taxon>Verruconis</taxon>
    </lineage>
</organism>
<dbReference type="EMBL" id="KN847540">
    <property type="protein sequence ID" value="KIW04614.1"/>
    <property type="molecule type" value="Genomic_DNA"/>
</dbReference>
<dbReference type="InterPro" id="IPR036291">
    <property type="entry name" value="NAD(P)-bd_dom_sf"/>
</dbReference>
<comment type="similarity">
    <text evidence="1">Belongs to the short-chain dehydrogenases/reductases (SDR) family.</text>
</comment>
<proteinExistence type="inferred from homology"/>
<keyword evidence="4" id="KW-1185">Reference proteome</keyword>
<protein>
    <submittedName>
        <fullName evidence="3">Uncharacterized protein</fullName>
    </submittedName>
</protein>
<dbReference type="CDD" id="cd05233">
    <property type="entry name" value="SDR_c"/>
    <property type="match status" value="1"/>
</dbReference>
<dbReference type="GeneID" id="27312334"/>
<dbReference type="OrthoDB" id="1933717at2759"/>
<evidence type="ECO:0000313" key="3">
    <source>
        <dbReference type="EMBL" id="KIW04614.1"/>
    </source>
</evidence>
<dbReference type="Pfam" id="PF00106">
    <property type="entry name" value="adh_short"/>
    <property type="match status" value="1"/>
</dbReference>
<dbReference type="Gene3D" id="3.40.50.720">
    <property type="entry name" value="NAD(P)-binding Rossmann-like Domain"/>
    <property type="match status" value="1"/>
</dbReference>
<dbReference type="Proteomes" id="UP000053259">
    <property type="component" value="Unassembled WGS sequence"/>
</dbReference>
<sequence length="288" mass="31925">MDALNDPDIPAVHRLGGGFVTPTSHHDSYDFIKPSQFDLNGRARISGLVLAARGDLSDTVNAITKTAKDTAIPIPKVVALKFDVTDAKSVSTAAAEVKKEWPEGIDIVYSNAGWLEPEKKIAESDPEDWWNSLAINVKGPYLVAREFIPLLLAKSGGLKTLLNMVSIGAHMIFPGMSAYNTAKLATCRLTEYEDAEYKDEGLISLCMHPGGVKTNMGLRLPPEKQKMLTDTHELVSDTAVWCTAQRRDWLSGRYVSVQWDMKQLEEHKDEIVQKDLLKVKLDYGLGWL</sequence>
<dbReference type="RefSeq" id="XP_016214483.1">
    <property type="nucleotide sequence ID" value="XM_016357691.1"/>
</dbReference>
<name>A0A0D2AZU0_9PEZI</name>
<gene>
    <name evidence="3" type="ORF">PV09_04361</name>
</gene>
<dbReference type="PANTHER" id="PTHR43669:SF3">
    <property type="entry name" value="ALCOHOL DEHYDROGENASE, PUTATIVE (AFU_ORTHOLOGUE AFUA_3G03445)-RELATED"/>
    <property type="match status" value="1"/>
</dbReference>
<evidence type="ECO:0000256" key="1">
    <source>
        <dbReference type="ARBA" id="ARBA00006484"/>
    </source>
</evidence>
<dbReference type="InParanoid" id="A0A0D2AZU0"/>
<dbReference type="SUPFAM" id="SSF51735">
    <property type="entry name" value="NAD(P)-binding Rossmann-fold domains"/>
    <property type="match status" value="1"/>
</dbReference>
<dbReference type="AlphaFoldDB" id="A0A0D2AZU0"/>
<dbReference type="VEuPathDB" id="FungiDB:PV09_04361"/>